<sequence>MFGIQLIALLTIVAHALGSPQQSPFSVVKPTREIDTWALNPAGDAAVIGVRASDNGRPSYELHHLAINAQYIVPSTLYGPASPDAQYTFLDDHTFLTVSPVNEDEWEIATQYLNYTTLPPAYPPSASQPQPLGTISRSETINQIAYSGEAGILTLHTNSHLILVNLHRDQKHHWAMRSGPSFLPLDSKVDKIATNGTHLVYAAQSNQRYAIYLINLEESVLSPTIIHTSHHTLTAATLGPNDVIAWLSQKDEGTRELWLFDAGVHSWEVPLSFNHSPESIIFSKDGEALYLLAKHDTQQSLFHIWTSVYSDKNSVEPIRIPSNGTIHSAVHVGITPLDHAHLIGVKSDGSRGEGKELWVISHSPHEDPTYNYENIRLTYFT</sequence>
<dbReference type="KEGG" id="kdj:28963805"/>
<dbReference type="SUPFAM" id="SSF82171">
    <property type="entry name" value="DPP6 N-terminal domain-like"/>
    <property type="match status" value="1"/>
</dbReference>
<evidence type="ECO:0000256" key="1">
    <source>
        <dbReference type="SAM" id="SignalP"/>
    </source>
</evidence>
<dbReference type="VEuPathDB" id="FungiDB:I303_00106"/>
<reference evidence="3" key="2">
    <citation type="submission" date="2013-07" db="EMBL/GenBank/DDBJ databases">
        <authorList>
            <consortium name="The Broad Institute Genome Sequencing Platform"/>
            <person name="Cuomo C."/>
            <person name="Litvintseva A."/>
            <person name="Chen Y."/>
            <person name="Heitman J."/>
            <person name="Sun S."/>
            <person name="Springer D."/>
            <person name="Dromer F."/>
            <person name="Young S.K."/>
            <person name="Zeng Q."/>
            <person name="Gargeya S."/>
            <person name="Fitzgerald M."/>
            <person name="Abouelleil A."/>
            <person name="Alvarado L."/>
            <person name="Berlin A.M."/>
            <person name="Chapman S.B."/>
            <person name="Dewar J."/>
            <person name="Goldberg J."/>
            <person name="Griggs A."/>
            <person name="Gujja S."/>
            <person name="Hansen M."/>
            <person name="Howarth C."/>
            <person name="Imamovic A."/>
            <person name="Larimer J."/>
            <person name="McCowan C."/>
            <person name="Murphy C."/>
            <person name="Pearson M."/>
            <person name="Priest M."/>
            <person name="Roberts A."/>
            <person name="Saif S."/>
            <person name="Shea T."/>
            <person name="Sykes S."/>
            <person name="Wortman J."/>
            <person name="Nusbaum C."/>
            <person name="Birren B."/>
        </authorList>
    </citation>
    <scope>NUCLEOTIDE SEQUENCE</scope>
    <source>
        <strain evidence="3">CBS 10117</strain>
    </source>
</reference>
<protein>
    <recommendedName>
        <fullName evidence="5">Muconate cycloisomerase 1</fullName>
    </recommendedName>
</protein>
<dbReference type="Proteomes" id="UP000078595">
    <property type="component" value="Chromosome 1"/>
</dbReference>
<proteinExistence type="predicted"/>
<dbReference type="RefSeq" id="XP_018266137.1">
    <property type="nucleotide sequence ID" value="XM_018403483.1"/>
</dbReference>
<keyword evidence="4" id="KW-1185">Reference proteome</keyword>
<evidence type="ECO:0000313" key="3">
    <source>
        <dbReference type="EMBL" id="WWC57574.1"/>
    </source>
</evidence>
<feature type="signal peptide" evidence="1">
    <location>
        <begin position="1"/>
        <end position="18"/>
    </location>
</feature>
<reference evidence="3" key="3">
    <citation type="submission" date="2024-02" db="EMBL/GenBank/DDBJ databases">
        <title>Comparative genomics of Cryptococcus and Kwoniella reveals pathogenesis evolution and contrasting modes of karyotype evolution via chromosome fusion or intercentromeric recombination.</title>
        <authorList>
            <person name="Coelho M.A."/>
            <person name="David-Palma M."/>
            <person name="Shea T."/>
            <person name="Bowers K."/>
            <person name="McGinley-Smith S."/>
            <person name="Mohammad A.W."/>
            <person name="Gnirke A."/>
            <person name="Yurkov A.M."/>
            <person name="Nowrousian M."/>
            <person name="Sun S."/>
            <person name="Cuomo C.A."/>
            <person name="Heitman J."/>
        </authorList>
    </citation>
    <scope>NUCLEOTIDE SEQUENCE</scope>
    <source>
        <strain evidence="3">CBS 10117</strain>
    </source>
</reference>
<dbReference type="EMBL" id="CP144530">
    <property type="protein sequence ID" value="WWC57574.1"/>
    <property type="molecule type" value="Genomic_DNA"/>
</dbReference>
<evidence type="ECO:0000313" key="4">
    <source>
        <dbReference type="Proteomes" id="UP000078595"/>
    </source>
</evidence>
<evidence type="ECO:0008006" key="5">
    <source>
        <dbReference type="Google" id="ProtNLM"/>
    </source>
</evidence>
<name>A0A1A6AE06_9TREE</name>
<organism evidence="2">
    <name type="scientific">Kwoniella dejecticola CBS 10117</name>
    <dbReference type="NCBI Taxonomy" id="1296121"/>
    <lineage>
        <taxon>Eukaryota</taxon>
        <taxon>Fungi</taxon>
        <taxon>Dikarya</taxon>
        <taxon>Basidiomycota</taxon>
        <taxon>Agaricomycotina</taxon>
        <taxon>Tremellomycetes</taxon>
        <taxon>Tremellales</taxon>
        <taxon>Cryptococcaceae</taxon>
        <taxon>Kwoniella</taxon>
    </lineage>
</organism>
<dbReference type="STRING" id="1296121.A0A1A6AE06"/>
<dbReference type="OrthoDB" id="43744at2759"/>
<dbReference type="AlphaFoldDB" id="A0A1A6AE06"/>
<dbReference type="EMBL" id="KI894027">
    <property type="protein sequence ID" value="OBR88295.1"/>
    <property type="molecule type" value="Genomic_DNA"/>
</dbReference>
<dbReference type="GeneID" id="28963805"/>
<keyword evidence="1" id="KW-0732">Signal</keyword>
<gene>
    <name evidence="2" type="ORF">I303_00106</name>
    <name evidence="3" type="ORF">I303_100106</name>
</gene>
<reference evidence="2" key="1">
    <citation type="submission" date="2013-07" db="EMBL/GenBank/DDBJ databases">
        <title>The Genome Sequence of Cryptococcus dejecticola CBS10117.</title>
        <authorList>
            <consortium name="The Broad Institute Genome Sequencing Platform"/>
            <person name="Cuomo C."/>
            <person name="Litvintseva A."/>
            <person name="Chen Y."/>
            <person name="Heitman J."/>
            <person name="Sun S."/>
            <person name="Springer D."/>
            <person name="Dromer F."/>
            <person name="Young S.K."/>
            <person name="Zeng Q."/>
            <person name="Gargeya S."/>
            <person name="Fitzgerald M."/>
            <person name="Abouelleil A."/>
            <person name="Alvarado L."/>
            <person name="Berlin A.M."/>
            <person name="Chapman S.B."/>
            <person name="Dewar J."/>
            <person name="Goldberg J."/>
            <person name="Griggs A."/>
            <person name="Gujja S."/>
            <person name="Hansen M."/>
            <person name="Howarth C."/>
            <person name="Imamovic A."/>
            <person name="Larimer J."/>
            <person name="McCowan C."/>
            <person name="Murphy C."/>
            <person name="Pearson M."/>
            <person name="Priest M."/>
            <person name="Roberts A."/>
            <person name="Saif S."/>
            <person name="Shea T."/>
            <person name="Sykes S."/>
            <person name="Wortman J."/>
            <person name="Nusbaum C."/>
            <person name="Birren B."/>
        </authorList>
    </citation>
    <scope>NUCLEOTIDE SEQUENCE [LARGE SCALE GENOMIC DNA]</scope>
    <source>
        <strain evidence="2">CBS 10117</strain>
    </source>
</reference>
<feature type="chain" id="PRO_5008342325" description="Muconate cycloisomerase 1" evidence="1">
    <location>
        <begin position="19"/>
        <end position="381"/>
    </location>
</feature>
<evidence type="ECO:0000313" key="2">
    <source>
        <dbReference type="EMBL" id="OBR88295.1"/>
    </source>
</evidence>
<accession>A0A1A6AE06</accession>